<comment type="caution">
    <text evidence="5">The sequence shown here is derived from an EMBL/GenBank/DDBJ whole genome shotgun (WGS) entry which is preliminary data.</text>
</comment>
<name>A0A9P8LBQ7_9PEZI</name>
<comment type="catalytic activity">
    <reaction evidence="2">
        <text>an L-aminoacyl-L-amino acid + H2O = 2 an L-alpha-amino acid</text>
        <dbReference type="Rhea" id="RHEA:48940"/>
        <dbReference type="ChEBI" id="CHEBI:15377"/>
        <dbReference type="ChEBI" id="CHEBI:59869"/>
        <dbReference type="ChEBI" id="CHEBI:77460"/>
        <dbReference type="EC" id="3.4.13.19"/>
    </reaction>
</comment>
<gene>
    <name evidence="5" type="ORF">GP486_003950</name>
</gene>
<keyword evidence="4" id="KW-0472">Membrane</keyword>
<dbReference type="EMBL" id="JAGHQM010000575">
    <property type="protein sequence ID" value="KAH0559538.1"/>
    <property type="molecule type" value="Genomic_DNA"/>
</dbReference>
<accession>A0A9P8LBQ7</accession>
<dbReference type="PANTHER" id="PTHR10443">
    <property type="entry name" value="MICROSOMAL DIPEPTIDASE"/>
    <property type="match status" value="1"/>
</dbReference>
<evidence type="ECO:0000256" key="4">
    <source>
        <dbReference type="SAM" id="Phobius"/>
    </source>
</evidence>
<proteinExistence type="inferred from homology"/>
<keyword evidence="1 2" id="KW-0224">Dipeptidase</keyword>
<comment type="cofactor">
    <cofactor evidence="2">
        <name>Zn(2+)</name>
        <dbReference type="ChEBI" id="CHEBI:29105"/>
    </cofactor>
</comment>
<dbReference type="GO" id="GO:0070573">
    <property type="term" value="F:metallodipeptidase activity"/>
    <property type="evidence" value="ECO:0007669"/>
    <property type="project" value="InterPro"/>
</dbReference>
<dbReference type="PANTHER" id="PTHR10443:SF12">
    <property type="entry name" value="DIPEPTIDASE"/>
    <property type="match status" value="1"/>
</dbReference>
<sequence>MADTETDPLLPNTRPAPEISGYGFPARGGPPGFASTVDDESNKFIVTESQEIKQEPSANPKPRLLAILTALVWIAVFVVVIFPTRFVWRDDLSIETRVDKILSKTPLIDGHIDLALAIRLLYKNHIYYKNFTSPFENGGLTGQVDLPRLKKGNVGGAFWSAYVGCPKDGNDFSDDNYAEVVRQTYQQLDVLHRLLAAYPKQFSPTPSSSSALDAFAQGRLISPLSIEGLHQVGNSFAILRSYHALGVRYATLTHNCHNIYADAALIVTGPNESIVASKPLHGGLSDAGVALIKEMNRMGMIVDLSHVSPDTMSDSMGGNTTKFPGGSAAPVIFSHSSSYALCAHPRNVPDSILPLVKATNSLVMVNFNPEFISCTPAPPDSSTGIPDFYPANSTLQQVVAHIKHIGDLIGFSHVGLGSDFDGIPDVPRGLEDVGRFPALVAEMLRQGISDEDARKVIGDNILRVWRDVEAVAERLQRDGQRPTEDDL</sequence>
<feature type="region of interest" description="Disordered" evidence="3">
    <location>
        <begin position="1"/>
        <end position="28"/>
    </location>
</feature>
<evidence type="ECO:0000313" key="6">
    <source>
        <dbReference type="Proteomes" id="UP000750711"/>
    </source>
</evidence>
<organism evidence="5 6">
    <name type="scientific">Trichoglossum hirsutum</name>
    <dbReference type="NCBI Taxonomy" id="265104"/>
    <lineage>
        <taxon>Eukaryota</taxon>
        <taxon>Fungi</taxon>
        <taxon>Dikarya</taxon>
        <taxon>Ascomycota</taxon>
        <taxon>Pezizomycotina</taxon>
        <taxon>Geoglossomycetes</taxon>
        <taxon>Geoglossales</taxon>
        <taxon>Geoglossaceae</taxon>
        <taxon>Trichoglossum</taxon>
    </lineage>
</organism>
<dbReference type="SUPFAM" id="SSF51556">
    <property type="entry name" value="Metallo-dependent hydrolases"/>
    <property type="match status" value="1"/>
</dbReference>
<evidence type="ECO:0000256" key="1">
    <source>
        <dbReference type="ARBA" id="ARBA00022997"/>
    </source>
</evidence>
<dbReference type="Pfam" id="PF01244">
    <property type="entry name" value="Peptidase_M19"/>
    <property type="match status" value="1"/>
</dbReference>
<evidence type="ECO:0000256" key="3">
    <source>
        <dbReference type="SAM" id="MobiDB-lite"/>
    </source>
</evidence>
<protein>
    <recommendedName>
        <fullName evidence="2">Dipeptidase</fullName>
        <ecNumber evidence="2">3.4.13.19</ecNumber>
    </recommendedName>
</protein>
<dbReference type="PROSITE" id="PS51365">
    <property type="entry name" value="RENAL_DIPEPTIDASE_2"/>
    <property type="match status" value="1"/>
</dbReference>
<dbReference type="CDD" id="cd01301">
    <property type="entry name" value="rDP_like"/>
    <property type="match status" value="1"/>
</dbReference>
<keyword evidence="2" id="KW-0479">Metal-binding</keyword>
<evidence type="ECO:0000313" key="5">
    <source>
        <dbReference type="EMBL" id="KAH0559538.1"/>
    </source>
</evidence>
<keyword evidence="2" id="KW-0378">Hydrolase</keyword>
<dbReference type="Gene3D" id="3.20.20.140">
    <property type="entry name" value="Metal-dependent hydrolases"/>
    <property type="match status" value="1"/>
</dbReference>
<dbReference type="Proteomes" id="UP000750711">
    <property type="component" value="Unassembled WGS sequence"/>
</dbReference>
<feature type="transmembrane region" description="Helical" evidence="4">
    <location>
        <begin position="64"/>
        <end position="88"/>
    </location>
</feature>
<dbReference type="InterPro" id="IPR008257">
    <property type="entry name" value="Pept_M19"/>
</dbReference>
<dbReference type="AlphaFoldDB" id="A0A9P8LBQ7"/>
<keyword evidence="2" id="KW-0862">Zinc</keyword>
<keyword evidence="4" id="KW-0812">Transmembrane</keyword>
<keyword evidence="2" id="KW-0482">Metalloprotease</keyword>
<evidence type="ECO:0000256" key="2">
    <source>
        <dbReference type="RuleBase" id="RU341113"/>
    </source>
</evidence>
<reference evidence="5" key="1">
    <citation type="submission" date="2021-03" db="EMBL/GenBank/DDBJ databases">
        <title>Comparative genomics and phylogenomic investigation of the class Geoglossomycetes provide insights into ecological specialization and systematics.</title>
        <authorList>
            <person name="Melie T."/>
            <person name="Pirro S."/>
            <person name="Miller A.N."/>
            <person name="Quandt A."/>
        </authorList>
    </citation>
    <scope>NUCLEOTIDE SEQUENCE</scope>
    <source>
        <strain evidence="5">CAQ_001_2017</strain>
    </source>
</reference>
<dbReference type="GO" id="GO:0006508">
    <property type="term" value="P:proteolysis"/>
    <property type="evidence" value="ECO:0007669"/>
    <property type="project" value="UniProtKB-KW"/>
</dbReference>
<dbReference type="EC" id="3.4.13.19" evidence="2"/>
<keyword evidence="4" id="KW-1133">Transmembrane helix</keyword>
<dbReference type="GO" id="GO:0046872">
    <property type="term" value="F:metal ion binding"/>
    <property type="evidence" value="ECO:0007669"/>
    <property type="project" value="UniProtKB-UniRule"/>
</dbReference>
<comment type="similarity">
    <text evidence="2">Belongs to the metallo-dependent hydrolases superfamily. Peptidase M19 family.</text>
</comment>
<keyword evidence="6" id="KW-1185">Reference proteome</keyword>
<dbReference type="InterPro" id="IPR032466">
    <property type="entry name" value="Metal_Hydrolase"/>
</dbReference>
<keyword evidence="2" id="KW-0645">Protease</keyword>